<dbReference type="Proteomes" id="UP001303760">
    <property type="component" value="Unassembled WGS sequence"/>
</dbReference>
<dbReference type="PANTHER" id="PTHR38790:SF4">
    <property type="entry name" value="2EXR DOMAIN-CONTAINING PROTEIN"/>
    <property type="match status" value="1"/>
</dbReference>
<feature type="domain" description="DUF7730" evidence="2">
    <location>
        <begin position="186"/>
        <end position="275"/>
    </location>
</feature>
<protein>
    <recommendedName>
        <fullName evidence="2">DUF7730 domain-containing protein</fullName>
    </recommendedName>
</protein>
<reference evidence="3" key="1">
    <citation type="journal article" date="2023" name="Mol. Phylogenet. Evol.">
        <title>Genome-scale phylogeny and comparative genomics of the fungal order Sordariales.</title>
        <authorList>
            <person name="Hensen N."/>
            <person name="Bonometti L."/>
            <person name="Westerberg I."/>
            <person name="Brannstrom I.O."/>
            <person name="Guillou S."/>
            <person name="Cros-Aarteil S."/>
            <person name="Calhoun S."/>
            <person name="Haridas S."/>
            <person name="Kuo A."/>
            <person name="Mondo S."/>
            <person name="Pangilinan J."/>
            <person name="Riley R."/>
            <person name="LaButti K."/>
            <person name="Andreopoulos B."/>
            <person name="Lipzen A."/>
            <person name="Chen C."/>
            <person name="Yan M."/>
            <person name="Daum C."/>
            <person name="Ng V."/>
            <person name="Clum A."/>
            <person name="Steindorff A."/>
            <person name="Ohm R.A."/>
            <person name="Martin F."/>
            <person name="Silar P."/>
            <person name="Natvig D.O."/>
            <person name="Lalanne C."/>
            <person name="Gautier V."/>
            <person name="Ament-Velasquez S.L."/>
            <person name="Kruys A."/>
            <person name="Hutchinson M.I."/>
            <person name="Powell A.J."/>
            <person name="Barry K."/>
            <person name="Miller A.N."/>
            <person name="Grigoriev I.V."/>
            <person name="Debuchy R."/>
            <person name="Gladieux P."/>
            <person name="Hiltunen Thoren M."/>
            <person name="Johannesson H."/>
        </authorList>
    </citation>
    <scope>NUCLEOTIDE SEQUENCE</scope>
    <source>
        <strain evidence="3">CBS 532.94</strain>
    </source>
</reference>
<evidence type="ECO:0000313" key="4">
    <source>
        <dbReference type="Proteomes" id="UP001303760"/>
    </source>
</evidence>
<feature type="compositionally biased region" description="Basic and acidic residues" evidence="1">
    <location>
        <begin position="14"/>
        <end position="29"/>
    </location>
</feature>
<dbReference type="EMBL" id="MU860122">
    <property type="protein sequence ID" value="KAK4237795.1"/>
    <property type="molecule type" value="Genomic_DNA"/>
</dbReference>
<reference evidence="3" key="2">
    <citation type="submission" date="2023-05" db="EMBL/GenBank/DDBJ databases">
        <authorList>
            <consortium name="Lawrence Berkeley National Laboratory"/>
            <person name="Steindorff A."/>
            <person name="Hensen N."/>
            <person name="Bonometti L."/>
            <person name="Westerberg I."/>
            <person name="Brannstrom I.O."/>
            <person name="Guillou S."/>
            <person name="Cros-Aarteil S."/>
            <person name="Calhoun S."/>
            <person name="Haridas S."/>
            <person name="Kuo A."/>
            <person name="Mondo S."/>
            <person name="Pangilinan J."/>
            <person name="Riley R."/>
            <person name="Labutti K."/>
            <person name="Andreopoulos B."/>
            <person name="Lipzen A."/>
            <person name="Chen C."/>
            <person name="Yanf M."/>
            <person name="Daum C."/>
            <person name="Ng V."/>
            <person name="Clum A."/>
            <person name="Ohm R."/>
            <person name="Martin F."/>
            <person name="Silar P."/>
            <person name="Natvig D."/>
            <person name="Lalanne C."/>
            <person name="Gautier V."/>
            <person name="Ament-Velasquez S.L."/>
            <person name="Kruys A."/>
            <person name="Hutchinson M.I."/>
            <person name="Powell A.J."/>
            <person name="Barry K."/>
            <person name="Miller A.N."/>
            <person name="Grigoriev I.V."/>
            <person name="Debuchy R."/>
            <person name="Gladieux P."/>
            <person name="Thoren M.H."/>
            <person name="Johannesson H."/>
        </authorList>
    </citation>
    <scope>NUCLEOTIDE SEQUENCE</scope>
    <source>
        <strain evidence="3">CBS 532.94</strain>
    </source>
</reference>
<evidence type="ECO:0000259" key="2">
    <source>
        <dbReference type="Pfam" id="PF24864"/>
    </source>
</evidence>
<organism evidence="3 4">
    <name type="scientific">Achaetomium macrosporum</name>
    <dbReference type="NCBI Taxonomy" id="79813"/>
    <lineage>
        <taxon>Eukaryota</taxon>
        <taxon>Fungi</taxon>
        <taxon>Dikarya</taxon>
        <taxon>Ascomycota</taxon>
        <taxon>Pezizomycotina</taxon>
        <taxon>Sordariomycetes</taxon>
        <taxon>Sordariomycetidae</taxon>
        <taxon>Sordariales</taxon>
        <taxon>Chaetomiaceae</taxon>
        <taxon>Achaetomium</taxon>
    </lineage>
</organism>
<dbReference type="PANTHER" id="PTHR38790">
    <property type="entry name" value="2EXR DOMAIN-CONTAINING PROTEIN-RELATED"/>
    <property type="match status" value="1"/>
</dbReference>
<proteinExistence type="predicted"/>
<dbReference type="AlphaFoldDB" id="A0AAN7C9J6"/>
<keyword evidence="4" id="KW-1185">Reference proteome</keyword>
<sequence>MTCTFKQWLKHRINADKEPAKHGGGHDDTPPEPPYRADWPSLPSSTVNMRLNYGLFQTLPLEVRQQILVHAFGNRTLHVDLTYDHPLVRKPQSKKNRMRTLLSARANEKVARRRHCGLGSDLVRDTSQPKQWQWFGCVCHRRVVQADPIWAGDPGPQPPMRRLEPCNDGCITAPRFMKNPSEWGTLCRCEPIVVHSDRHMADHECFIGIMGWLLACRQAYVDGIDILYRTNAFHISSLPLLLNLPRLMPPHHLAGITALELIWDLFDQPKTINSKIISAVYNRAQASPSLETPPSTKFHDLCQTIPRIFPNARNVYVALQGDVTPPVMESRRDMMSLFEKAILGPVEDMFRAMGPAPHKEFSLALQSKAFYPLATRHWRADVDPGIFERRDCYPEPLRRESGKWEGARYWMLHGVLFRDIKAWRPLDDGLAGYWLRPGYHDSWHYMLHCMAFGEPVSTGDPEDWLYEWD</sequence>
<gene>
    <name evidence="3" type="ORF">C8A03DRAFT_15678</name>
</gene>
<dbReference type="Pfam" id="PF24864">
    <property type="entry name" value="DUF7730"/>
    <property type="match status" value="1"/>
</dbReference>
<accession>A0AAN7C9J6</accession>
<evidence type="ECO:0000313" key="3">
    <source>
        <dbReference type="EMBL" id="KAK4237795.1"/>
    </source>
</evidence>
<comment type="caution">
    <text evidence="3">The sequence shown here is derived from an EMBL/GenBank/DDBJ whole genome shotgun (WGS) entry which is preliminary data.</text>
</comment>
<dbReference type="InterPro" id="IPR056632">
    <property type="entry name" value="DUF7730"/>
</dbReference>
<feature type="region of interest" description="Disordered" evidence="1">
    <location>
        <begin position="14"/>
        <end position="38"/>
    </location>
</feature>
<evidence type="ECO:0000256" key="1">
    <source>
        <dbReference type="SAM" id="MobiDB-lite"/>
    </source>
</evidence>
<name>A0AAN7C9J6_9PEZI</name>